<protein>
    <submittedName>
        <fullName evidence="3">Nitrate ABC transporter substrate-binding protein</fullName>
    </submittedName>
</protein>
<sequence length="328" mass="35993">MKQLKTLAAGLTLSLSAAAGFVQAEELTAVTVATTWYAQAEHGGIYAAKAMGIYEEHGLDVTIKMGGPQVNNVQLLMGGSVDFIMGYALQSFNAVNQGIPLVTVAAFFQKDPQSLVVHEGVGNDSLEAMKGKPMRVPTAGRVAYWPWLKTEYGYTDDQLQAYDYSFAPFIQNEQTIQQGYVTNDGFFLDQAGVQGKSLLLANYGWEAYSATLDTTAEMIEENPEIAQKMVAATAEGWKAYFENPEPANALIKEDNPEMQDALLAYSHAKMQEEGILLSGAAEGGRYGMMTRERWQAFFEDMVEAGTLPDDLDWEKAFNLSYVQAVYAD</sequence>
<dbReference type="Gene3D" id="3.40.190.10">
    <property type="entry name" value="Periplasmic binding protein-like II"/>
    <property type="match status" value="2"/>
</dbReference>
<evidence type="ECO:0000313" key="4">
    <source>
        <dbReference type="Proteomes" id="UP000263489"/>
    </source>
</evidence>
<feature type="domain" description="SsuA/THI5-like" evidence="2">
    <location>
        <begin position="40"/>
        <end position="247"/>
    </location>
</feature>
<dbReference type="InterPro" id="IPR015168">
    <property type="entry name" value="SsuA/THI5"/>
</dbReference>
<name>A0A352IVL6_9GAMM</name>
<dbReference type="SUPFAM" id="SSF53850">
    <property type="entry name" value="Periplasmic binding protein-like II"/>
    <property type="match status" value="1"/>
</dbReference>
<accession>A0A352IVL6</accession>
<feature type="chain" id="PRO_5016807296" evidence="1">
    <location>
        <begin position="25"/>
        <end position="328"/>
    </location>
</feature>
<dbReference type="InterPro" id="IPR027939">
    <property type="entry name" value="NMT1/THI5"/>
</dbReference>
<evidence type="ECO:0000313" key="3">
    <source>
        <dbReference type="EMBL" id="HBC35499.1"/>
    </source>
</evidence>
<dbReference type="Proteomes" id="UP000263489">
    <property type="component" value="Unassembled WGS sequence"/>
</dbReference>
<dbReference type="Pfam" id="PF09084">
    <property type="entry name" value="NMT1"/>
    <property type="match status" value="1"/>
</dbReference>
<dbReference type="PANTHER" id="PTHR31528:SF3">
    <property type="entry name" value="THIAMINE BIOSYNTHESIS PROTEIN HI_0357-RELATED"/>
    <property type="match status" value="1"/>
</dbReference>
<organism evidence="3 4">
    <name type="scientific">Marinobacter adhaerens</name>
    <dbReference type="NCBI Taxonomy" id="1033846"/>
    <lineage>
        <taxon>Bacteria</taxon>
        <taxon>Pseudomonadati</taxon>
        <taxon>Pseudomonadota</taxon>
        <taxon>Gammaproteobacteria</taxon>
        <taxon>Pseudomonadales</taxon>
        <taxon>Marinobacteraceae</taxon>
        <taxon>Marinobacter</taxon>
    </lineage>
</organism>
<feature type="signal peptide" evidence="1">
    <location>
        <begin position="1"/>
        <end position="24"/>
    </location>
</feature>
<dbReference type="AlphaFoldDB" id="A0A352IVL6"/>
<proteinExistence type="predicted"/>
<comment type="caution">
    <text evidence="3">The sequence shown here is derived from an EMBL/GenBank/DDBJ whole genome shotgun (WGS) entry which is preliminary data.</text>
</comment>
<evidence type="ECO:0000256" key="1">
    <source>
        <dbReference type="SAM" id="SignalP"/>
    </source>
</evidence>
<dbReference type="GO" id="GO:0009228">
    <property type="term" value="P:thiamine biosynthetic process"/>
    <property type="evidence" value="ECO:0007669"/>
    <property type="project" value="InterPro"/>
</dbReference>
<dbReference type="EMBL" id="DNNA01000231">
    <property type="protein sequence ID" value="HBC35499.1"/>
    <property type="molecule type" value="Genomic_DNA"/>
</dbReference>
<reference evidence="3 4" key="1">
    <citation type="journal article" date="2018" name="Nat. Biotechnol.">
        <title>A standardized bacterial taxonomy based on genome phylogeny substantially revises the tree of life.</title>
        <authorList>
            <person name="Parks D.H."/>
            <person name="Chuvochina M."/>
            <person name="Waite D.W."/>
            <person name="Rinke C."/>
            <person name="Skarshewski A."/>
            <person name="Chaumeil P.A."/>
            <person name="Hugenholtz P."/>
        </authorList>
    </citation>
    <scope>NUCLEOTIDE SEQUENCE [LARGE SCALE GENOMIC DNA]</scope>
    <source>
        <strain evidence="3">UBA9380</strain>
    </source>
</reference>
<keyword evidence="1" id="KW-0732">Signal</keyword>
<gene>
    <name evidence="3" type="ORF">DC045_14545</name>
</gene>
<dbReference type="PANTHER" id="PTHR31528">
    <property type="entry name" value="4-AMINO-5-HYDROXYMETHYL-2-METHYLPYRIMIDINE PHOSPHATE SYNTHASE THI11-RELATED"/>
    <property type="match status" value="1"/>
</dbReference>
<evidence type="ECO:0000259" key="2">
    <source>
        <dbReference type="Pfam" id="PF09084"/>
    </source>
</evidence>